<dbReference type="Gene3D" id="3.40.1190.10">
    <property type="entry name" value="Mur-like, catalytic domain"/>
    <property type="match status" value="1"/>
</dbReference>
<dbReference type="InterPro" id="IPR013221">
    <property type="entry name" value="Mur_ligase_cen"/>
</dbReference>
<dbReference type="Pfam" id="PF08245">
    <property type="entry name" value="Mur_ligase_M"/>
    <property type="match status" value="1"/>
</dbReference>
<reference evidence="2" key="1">
    <citation type="submission" date="2020-10" db="EMBL/GenBank/DDBJ databases">
        <title>Ca. Dormibacterota MAGs.</title>
        <authorList>
            <person name="Montgomery K."/>
        </authorList>
    </citation>
    <scope>NUCLEOTIDE SEQUENCE [LARGE SCALE GENOMIC DNA]</scope>
    <source>
        <strain evidence="2">SC8812_S17_10</strain>
    </source>
</reference>
<dbReference type="SUPFAM" id="SSF53623">
    <property type="entry name" value="MurD-like peptide ligases, catalytic domain"/>
    <property type="match status" value="1"/>
</dbReference>
<accession>A0A934N7F8</accession>
<evidence type="ECO:0000313" key="2">
    <source>
        <dbReference type="EMBL" id="MBJ7598521.1"/>
    </source>
</evidence>
<keyword evidence="3" id="KW-1185">Reference proteome</keyword>
<comment type="caution">
    <text evidence="2">The sequence shown here is derived from an EMBL/GenBank/DDBJ whole genome shotgun (WGS) entry which is preliminary data.</text>
</comment>
<evidence type="ECO:0000313" key="3">
    <source>
        <dbReference type="Proteomes" id="UP000612893"/>
    </source>
</evidence>
<name>A0A934N7F8_9BACT</name>
<evidence type="ECO:0000259" key="1">
    <source>
        <dbReference type="Pfam" id="PF08245"/>
    </source>
</evidence>
<dbReference type="Proteomes" id="UP000612893">
    <property type="component" value="Unassembled WGS sequence"/>
</dbReference>
<protein>
    <recommendedName>
        <fullName evidence="1">Mur ligase central domain-containing protein</fullName>
    </recommendedName>
</protein>
<dbReference type="InterPro" id="IPR036565">
    <property type="entry name" value="Mur-like_cat_sf"/>
</dbReference>
<dbReference type="EMBL" id="JAEKNR010000115">
    <property type="protein sequence ID" value="MBJ7598521.1"/>
    <property type="molecule type" value="Genomic_DNA"/>
</dbReference>
<sequence>MALERGDMPLPPGVPVLRLSDSRWALGSLAAELNARPARRLLVAGVTGTDGKTTVTHMAAHVLDFAGVPAGFLSTVAFDRGAGTEDNLSGLTTLEAPDV</sequence>
<dbReference type="GO" id="GO:0016879">
    <property type="term" value="F:ligase activity, forming carbon-nitrogen bonds"/>
    <property type="evidence" value="ECO:0007669"/>
    <property type="project" value="UniProtKB-ARBA"/>
</dbReference>
<gene>
    <name evidence="2" type="ORF">JF922_10610</name>
</gene>
<dbReference type="AlphaFoldDB" id="A0A934N7F8"/>
<dbReference type="PANTHER" id="PTHR23135:SF4">
    <property type="entry name" value="UDP-N-ACETYLMURAMOYL-L-ALANYL-D-GLUTAMATE--2,6-DIAMINOPIMELATE LIGASE MURE HOMOLOG, CHLOROPLASTIC"/>
    <property type="match status" value="1"/>
</dbReference>
<proteinExistence type="predicted"/>
<organism evidence="2 3">
    <name type="scientific">Candidatus Nephthysia bennettiae</name>
    <dbReference type="NCBI Taxonomy" id="3127016"/>
    <lineage>
        <taxon>Bacteria</taxon>
        <taxon>Bacillati</taxon>
        <taxon>Candidatus Dormiibacterota</taxon>
        <taxon>Candidatus Dormibacteria</taxon>
        <taxon>Candidatus Dormibacterales</taxon>
        <taxon>Candidatus Dormibacteraceae</taxon>
        <taxon>Candidatus Nephthysia</taxon>
    </lineage>
</organism>
<feature type="domain" description="Mur ligase central" evidence="1">
    <location>
        <begin position="46"/>
        <end position="83"/>
    </location>
</feature>
<dbReference type="PANTHER" id="PTHR23135">
    <property type="entry name" value="MUR LIGASE FAMILY MEMBER"/>
    <property type="match status" value="1"/>
</dbReference>